<dbReference type="InterPro" id="IPR008969">
    <property type="entry name" value="CarboxyPept-like_regulatory"/>
</dbReference>
<reference evidence="3" key="1">
    <citation type="submission" date="2016-11" db="EMBL/GenBank/DDBJ databases">
        <authorList>
            <person name="Varghese N."/>
            <person name="Submissions S."/>
        </authorList>
    </citation>
    <scope>NUCLEOTIDE SEQUENCE [LARGE SCALE GENOMIC DNA]</scope>
    <source>
        <strain evidence="3">DSM 16990</strain>
    </source>
</reference>
<feature type="signal peptide" evidence="1">
    <location>
        <begin position="1"/>
        <end position="19"/>
    </location>
</feature>
<dbReference type="Pfam" id="PF18939">
    <property type="entry name" value="DUF5686"/>
    <property type="match status" value="1"/>
</dbReference>
<dbReference type="Pfam" id="PF13715">
    <property type="entry name" value="CarbopepD_reg_2"/>
    <property type="match status" value="1"/>
</dbReference>
<sequence>MKKLLFLLLCLLSTSMAFSQQFILKGVTSDLQKNILPFASIYIQGTSKGTSANTNGEFQLKLEKGKYNLVFRAVGYKQLIKEVEISKDTDLSVAMEAEAYQLKDVVIKVNAEDPAYEIIRNAIKKRKGHLKEVESYSCDTYIKGVAKLKNAPKKFLGMEVQGQLKDLGLDSGKRGILFLSESVSKFNFQQPNKINEEMISSKVSGNSNGFSFNQATDFLVSFYKNTVEISDLSRVGFVSPIADNAMLFYRYKFIGTFREGNDWINKIQVISRRKYDQVFNGYIYIIDDSWRIHSADLELTNNSMIEGIDTLRIKQQFIPVKNGKWMLASQRYDYSGGIFSFKFMGTYTGVFSNYNIEPNFPPKFFTNRVLKVNADANKKDSAYWAGIRPILLTPEESRDYVKKDSLKLWRSSDRYQDSIDRKANKFKFFKALTLGYTHQNTKKKEVWNISGPLFSLNYNTIEGWVYSPGLTYRKTLKDSTVLIAKVNGRYGFENKKLSANASLGYVYDRKHNGYIGLSGGTSYADFNSNYMAIPPLFNTISTLFSKENILKLYKKDFVNVFSGRELSNGLYLSGNVEYASRTPLVNTSFRTTRRFPDKEFTANNPYPTAGNDAAFNAHKALTIGVSLNIAFAQTYIERPDFNVKQGSVYPKLQLDYRKGIKGVLNSDVDFDYVGARIFDSNKKLGILGAFRYSVAGGKFLNRNKMYYMDFKHFAGSDIFVYTQFADGFMMLSPYEFSTGKQFLEAHFEHNFGGLFLSKIPLFKKLKLEEVIGVNYLRSDVIKNYTEAYIGVQRFGLRLNFVKNFNYNNRSSTGFRISAAL</sequence>
<feature type="chain" id="PRO_5012499842" evidence="1">
    <location>
        <begin position="20"/>
        <end position="820"/>
    </location>
</feature>
<dbReference type="SUPFAM" id="SSF49464">
    <property type="entry name" value="Carboxypeptidase regulatory domain-like"/>
    <property type="match status" value="1"/>
</dbReference>
<dbReference type="RefSeq" id="WP_073232385.1">
    <property type="nucleotide sequence ID" value="NZ_FQUQ01000003.1"/>
</dbReference>
<protein>
    <submittedName>
        <fullName evidence="2">CarboxypepD_reg-like domain-containing protein</fullName>
    </submittedName>
</protein>
<keyword evidence="3" id="KW-1185">Reference proteome</keyword>
<dbReference type="OrthoDB" id="983143at2"/>
<evidence type="ECO:0000313" key="3">
    <source>
        <dbReference type="Proteomes" id="UP000184287"/>
    </source>
</evidence>
<dbReference type="InterPro" id="IPR043741">
    <property type="entry name" value="DUF5686"/>
</dbReference>
<evidence type="ECO:0000313" key="2">
    <source>
        <dbReference type="EMBL" id="SHF77859.1"/>
    </source>
</evidence>
<name>A0A1M5EF53_9SPHI</name>
<dbReference type="Gene3D" id="2.60.40.1120">
    <property type="entry name" value="Carboxypeptidase-like, regulatory domain"/>
    <property type="match status" value="1"/>
</dbReference>
<organism evidence="2 3">
    <name type="scientific">Pedobacter caeni</name>
    <dbReference type="NCBI Taxonomy" id="288992"/>
    <lineage>
        <taxon>Bacteria</taxon>
        <taxon>Pseudomonadati</taxon>
        <taxon>Bacteroidota</taxon>
        <taxon>Sphingobacteriia</taxon>
        <taxon>Sphingobacteriales</taxon>
        <taxon>Sphingobacteriaceae</taxon>
        <taxon>Pedobacter</taxon>
    </lineage>
</organism>
<dbReference type="AlphaFoldDB" id="A0A1M5EF53"/>
<evidence type="ECO:0000256" key="1">
    <source>
        <dbReference type="SAM" id="SignalP"/>
    </source>
</evidence>
<gene>
    <name evidence="2" type="ORF">SAMN04488522_103625</name>
</gene>
<proteinExistence type="predicted"/>
<accession>A0A1M5EF53</accession>
<dbReference type="Proteomes" id="UP000184287">
    <property type="component" value="Unassembled WGS sequence"/>
</dbReference>
<dbReference type="STRING" id="288992.SAMN04488522_103625"/>
<keyword evidence="1" id="KW-0732">Signal</keyword>
<dbReference type="EMBL" id="FQUQ01000003">
    <property type="protein sequence ID" value="SHF77859.1"/>
    <property type="molecule type" value="Genomic_DNA"/>
</dbReference>